<feature type="binding site" evidence="7">
    <location>
        <position position="179"/>
    </location>
    <ligand>
        <name>FMN</name>
        <dbReference type="ChEBI" id="CHEBI:58210"/>
    </ligand>
</feature>
<gene>
    <name evidence="9" type="ORF">G3T16_02500</name>
</gene>
<dbReference type="InterPro" id="IPR013785">
    <property type="entry name" value="Aldolase_TIM"/>
</dbReference>
<organism evidence="9 10">
    <name type="scientific">Kineobactrum salinum</name>
    <dbReference type="NCBI Taxonomy" id="2708301"/>
    <lineage>
        <taxon>Bacteria</taxon>
        <taxon>Pseudomonadati</taxon>
        <taxon>Pseudomonadota</taxon>
        <taxon>Gammaproteobacteria</taxon>
        <taxon>Cellvibrionales</taxon>
        <taxon>Halieaceae</taxon>
        <taxon>Kineobactrum</taxon>
    </lineage>
</organism>
<feature type="binding site" evidence="7">
    <location>
        <position position="130"/>
    </location>
    <ligand>
        <name>FMN</name>
        <dbReference type="ChEBI" id="CHEBI:58210"/>
    </ligand>
</feature>
<sequence>MAGPWTTVSRCRPLQRDNAVSVYDVVPVTVADYRRLAMRRLPRFLFDYIDGGANDEITLAANTSAFRALRLKQRVMRDVSSVDTSTLLFGRQASMPLALAPVGMAGMFARRGEVQAARAAQRVGVPFTSSTVGICPLEEIRVATSQPFWFQLYMLRDRDFIGELLERAERAGCETLAFTIDLPLPGLRLRDFRNGMLGGGWPGKLSRLAQLAISPGWAWDVGIRGRPHSFGNLADKVANPEDLDAYKAFVDSQFDPRCTWKDIHWLREQWRGKLLIKGLMEADDARAAVDAGADGVVVSNHGARQLDAVAPSISKLRSVSEAVGADVEVYLDGGVRSGIDIAKALAFGARGVLVGRPWVFAMAARGEQGLVELLDLFQRELATAMALMGVNRVSDLNAAVMDQGCAYVPSRSGKHEGAWQ</sequence>
<dbReference type="SUPFAM" id="SSF51395">
    <property type="entry name" value="FMN-linked oxidoreductases"/>
    <property type="match status" value="1"/>
</dbReference>
<proteinExistence type="inferred from homology"/>
<dbReference type="InterPro" id="IPR037396">
    <property type="entry name" value="FMN_HAD"/>
</dbReference>
<dbReference type="PROSITE" id="PS51349">
    <property type="entry name" value="FMN_HYDROXY_ACID_DH_2"/>
    <property type="match status" value="1"/>
</dbReference>
<dbReference type="GO" id="GO:0004459">
    <property type="term" value="F:L-lactate dehydrogenase (NAD+) activity"/>
    <property type="evidence" value="ECO:0007669"/>
    <property type="project" value="UniProtKB-EC"/>
</dbReference>
<dbReference type="GO" id="GO:0009060">
    <property type="term" value="P:aerobic respiration"/>
    <property type="evidence" value="ECO:0007669"/>
    <property type="project" value="TreeGrafter"/>
</dbReference>
<comment type="cofactor">
    <cofactor evidence="1">
        <name>FMN</name>
        <dbReference type="ChEBI" id="CHEBI:58210"/>
    </cofactor>
</comment>
<feature type="binding site" evidence="7">
    <location>
        <position position="304"/>
    </location>
    <ligand>
        <name>glyoxylate</name>
        <dbReference type="ChEBI" id="CHEBI:36655"/>
    </ligand>
</feature>
<dbReference type="AlphaFoldDB" id="A0A6C0U238"/>
<feature type="binding site" evidence="7">
    <location>
        <begin position="355"/>
        <end position="356"/>
    </location>
    <ligand>
        <name>FMN</name>
        <dbReference type="ChEBI" id="CHEBI:58210"/>
    </ligand>
</feature>
<feature type="binding site" evidence="7">
    <location>
        <position position="151"/>
    </location>
    <ligand>
        <name>FMN</name>
        <dbReference type="ChEBI" id="CHEBI:58210"/>
    </ligand>
</feature>
<feature type="binding site" evidence="7">
    <location>
        <position position="299"/>
    </location>
    <ligand>
        <name>FMN</name>
        <dbReference type="ChEBI" id="CHEBI:58210"/>
    </ligand>
</feature>
<evidence type="ECO:0000256" key="4">
    <source>
        <dbReference type="ARBA" id="ARBA00023002"/>
    </source>
</evidence>
<dbReference type="GO" id="GO:0010181">
    <property type="term" value="F:FMN binding"/>
    <property type="evidence" value="ECO:0007669"/>
    <property type="project" value="InterPro"/>
</dbReference>
<comment type="similarity">
    <text evidence="5">Belongs to the FMN-dependent alpha-hydroxy acid dehydrogenase family.</text>
</comment>
<name>A0A6C0U238_9GAMM</name>
<reference evidence="9 10" key="1">
    <citation type="submission" date="2020-02" db="EMBL/GenBank/DDBJ databases">
        <title>Genome sequencing for Kineobactrum sp. M2.</title>
        <authorList>
            <person name="Park S.-J."/>
        </authorList>
    </citation>
    <scope>NUCLEOTIDE SEQUENCE [LARGE SCALE GENOMIC DNA]</scope>
    <source>
        <strain evidence="9 10">M2</strain>
    </source>
</reference>
<feature type="binding site" evidence="7">
    <location>
        <position position="188"/>
    </location>
    <ligand>
        <name>glyoxylate</name>
        <dbReference type="ChEBI" id="CHEBI:36655"/>
    </ligand>
</feature>
<feature type="binding site" evidence="7">
    <location>
        <position position="277"/>
    </location>
    <ligand>
        <name>FMN</name>
        <dbReference type="ChEBI" id="CHEBI:58210"/>
    </ligand>
</feature>
<protein>
    <submittedName>
        <fullName evidence="9">L-lactate dehydrogenase</fullName>
        <ecNumber evidence="9">1.1.1.27</ecNumber>
    </submittedName>
</protein>
<feature type="binding site" evidence="7">
    <location>
        <begin position="101"/>
        <end position="103"/>
    </location>
    <ligand>
        <name>FMN</name>
        <dbReference type="ChEBI" id="CHEBI:58210"/>
    </ligand>
</feature>
<evidence type="ECO:0000259" key="8">
    <source>
        <dbReference type="PROSITE" id="PS51349"/>
    </source>
</evidence>
<feature type="binding site" evidence="7">
    <location>
        <begin position="332"/>
        <end position="336"/>
    </location>
    <ligand>
        <name>FMN</name>
        <dbReference type="ChEBI" id="CHEBI:58210"/>
    </ligand>
</feature>
<dbReference type="EC" id="1.1.1.27" evidence="9"/>
<dbReference type="Pfam" id="PF01070">
    <property type="entry name" value="FMN_dh"/>
    <property type="match status" value="1"/>
</dbReference>
<dbReference type="FunFam" id="3.20.20.70:FF:000029">
    <property type="entry name" value="L-lactate dehydrogenase"/>
    <property type="match status" value="1"/>
</dbReference>
<dbReference type="Gene3D" id="3.20.20.70">
    <property type="entry name" value="Aldolase class I"/>
    <property type="match status" value="1"/>
</dbReference>
<dbReference type="PIRSF" id="PIRSF000138">
    <property type="entry name" value="Al-hdrx_acd_dh"/>
    <property type="match status" value="1"/>
</dbReference>
<dbReference type="PANTHER" id="PTHR10578:SF85">
    <property type="entry name" value="L-LACTATE DEHYDROGENASE"/>
    <property type="match status" value="1"/>
</dbReference>
<keyword evidence="10" id="KW-1185">Reference proteome</keyword>
<dbReference type="NCBIfam" id="NF008398">
    <property type="entry name" value="PRK11197.1"/>
    <property type="match status" value="1"/>
</dbReference>
<evidence type="ECO:0000256" key="3">
    <source>
        <dbReference type="ARBA" id="ARBA00022643"/>
    </source>
</evidence>
<feature type="binding site" evidence="7">
    <location>
        <position position="301"/>
    </location>
    <ligand>
        <name>glyoxylate</name>
        <dbReference type="ChEBI" id="CHEBI:36655"/>
    </ligand>
</feature>
<dbReference type="InterPro" id="IPR000262">
    <property type="entry name" value="FMN-dep_DH"/>
</dbReference>
<evidence type="ECO:0000256" key="1">
    <source>
        <dbReference type="ARBA" id="ARBA00001917"/>
    </source>
</evidence>
<feature type="binding site" evidence="7">
    <location>
        <position position="48"/>
    </location>
    <ligand>
        <name>glyoxylate</name>
        <dbReference type="ChEBI" id="CHEBI:36655"/>
    </ligand>
</feature>
<dbReference type="InterPro" id="IPR008259">
    <property type="entry name" value="FMN_hydac_DH_AS"/>
</dbReference>
<dbReference type="InterPro" id="IPR012133">
    <property type="entry name" value="Alpha-hydoxy_acid_DH_FMN"/>
</dbReference>
<dbReference type="PANTHER" id="PTHR10578">
    <property type="entry name" value="S -2-HYDROXY-ACID OXIDASE-RELATED"/>
    <property type="match status" value="1"/>
</dbReference>
<evidence type="ECO:0000256" key="6">
    <source>
        <dbReference type="PIRSR" id="PIRSR000138-1"/>
    </source>
</evidence>
<keyword evidence="3 7" id="KW-0288">FMN</keyword>
<dbReference type="EMBL" id="CP048711">
    <property type="protein sequence ID" value="QIB64435.1"/>
    <property type="molecule type" value="Genomic_DNA"/>
</dbReference>
<feature type="binding site" evidence="7">
    <location>
        <position position="153"/>
    </location>
    <ligand>
        <name>glyoxylate</name>
        <dbReference type="ChEBI" id="CHEBI:36655"/>
    </ligand>
</feature>
<evidence type="ECO:0000313" key="10">
    <source>
        <dbReference type="Proteomes" id="UP000477680"/>
    </source>
</evidence>
<dbReference type="KEGG" id="kim:G3T16_02500"/>
<dbReference type="CDD" id="cd02809">
    <property type="entry name" value="alpha_hydroxyacid_oxid_FMN"/>
    <property type="match status" value="1"/>
</dbReference>
<keyword evidence="4 9" id="KW-0560">Oxidoreductase</keyword>
<keyword evidence="2 7" id="KW-0285">Flavoprotein</keyword>
<evidence type="ECO:0000256" key="7">
    <source>
        <dbReference type="PIRSR" id="PIRSR000138-2"/>
    </source>
</evidence>
<feature type="active site" description="Proton acceptor" evidence="6">
    <location>
        <position position="301"/>
    </location>
</feature>
<feature type="domain" description="FMN hydroxy acid dehydrogenase" evidence="8">
    <location>
        <begin position="22"/>
        <end position="406"/>
    </location>
</feature>
<dbReference type="GO" id="GO:0005886">
    <property type="term" value="C:plasma membrane"/>
    <property type="evidence" value="ECO:0007669"/>
    <property type="project" value="TreeGrafter"/>
</dbReference>
<evidence type="ECO:0000256" key="5">
    <source>
        <dbReference type="ARBA" id="ARBA00024042"/>
    </source>
</evidence>
<accession>A0A6C0U238</accession>
<evidence type="ECO:0000313" key="9">
    <source>
        <dbReference type="EMBL" id="QIB64435.1"/>
    </source>
</evidence>
<evidence type="ECO:0000256" key="2">
    <source>
        <dbReference type="ARBA" id="ARBA00022630"/>
    </source>
</evidence>
<dbReference type="Proteomes" id="UP000477680">
    <property type="component" value="Chromosome"/>
</dbReference>
<dbReference type="PROSITE" id="PS00557">
    <property type="entry name" value="FMN_HYDROXY_ACID_DH_1"/>
    <property type="match status" value="1"/>
</dbReference>